<evidence type="ECO:0000313" key="3">
    <source>
        <dbReference type="Proteomes" id="UP000319557"/>
    </source>
</evidence>
<dbReference type="PANTHER" id="PTHR12110">
    <property type="entry name" value="HYDROXYPYRUVATE ISOMERASE"/>
    <property type="match status" value="1"/>
</dbReference>
<feature type="domain" description="Xylose isomerase-like TIM barrel" evidence="1">
    <location>
        <begin position="20"/>
        <end position="302"/>
    </location>
</feature>
<accession>A0A517M628</accession>
<dbReference type="GO" id="GO:0050114">
    <property type="term" value="F:myo-inosose-2 dehydratase activity"/>
    <property type="evidence" value="ECO:0007669"/>
    <property type="project" value="UniProtKB-EC"/>
</dbReference>
<evidence type="ECO:0000313" key="2">
    <source>
        <dbReference type="EMBL" id="QDS90316.1"/>
    </source>
</evidence>
<dbReference type="Proteomes" id="UP000319557">
    <property type="component" value="Chromosome"/>
</dbReference>
<evidence type="ECO:0000259" key="1">
    <source>
        <dbReference type="Pfam" id="PF01261"/>
    </source>
</evidence>
<dbReference type="Pfam" id="PF01261">
    <property type="entry name" value="AP_endonuc_2"/>
    <property type="match status" value="1"/>
</dbReference>
<dbReference type="InterPro" id="IPR013022">
    <property type="entry name" value="Xyl_isomerase-like_TIM-brl"/>
</dbReference>
<gene>
    <name evidence="2" type="primary">iolE_3</name>
    <name evidence="2" type="ORF">EC9_45230</name>
</gene>
<protein>
    <submittedName>
        <fullName evidence="2">Inosose dehydratase</fullName>
        <ecNumber evidence="2">4.2.1.44</ecNumber>
    </submittedName>
</protein>
<dbReference type="PANTHER" id="PTHR12110:SF21">
    <property type="entry name" value="XYLOSE ISOMERASE-LIKE TIM BARREL DOMAIN-CONTAINING PROTEIN"/>
    <property type="match status" value="1"/>
</dbReference>
<name>A0A517M628_9BACT</name>
<dbReference type="InterPro" id="IPR050312">
    <property type="entry name" value="IolE/XylAMocC-like"/>
</dbReference>
<proteinExistence type="predicted"/>
<dbReference type="RefSeq" id="WP_246105817.1">
    <property type="nucleotide sequence ID" value="NZ_CP036261.1"/>
</dbReference>
<dbReference type="EC" id="4.2.1.44" evidence="2"/>
<dbReference type="AlphaFoldDB" id="A0A517M628"/>
<dbReference type="EMBL" id="CP036261">
    <property type="protein sequence ID" value="QDS90316.1"/>
    <property type="molecule type" value="Genomic_DNA"/>
</dbReference>
<dbReference type="SUPFAM" id="SSF51658">
    <property type="entry name" value="Xylose isomerase-like"/>
    <property type="match status" value="1"/>
</dbReference>
<organism evidence="2 3">
    <name type="scientific">Rosistilla ulvae</name>
    <dbReference type="NCBI Taxonomy" id="1930277"/>
    <lineage>
        <taxon>Bacteria</taxon>
        <taxon>Pseudomonadati</taxon>
        <taxon>Planctomycetota</taxon>
        <taxon>Planctomycetia</taxon>
        <taxon>Pirellulales</taxon>
        <taxon>Pirellulaceae</taxon>
        <taxon>Rosistilla</taxon>
    </lineage>
</organism>
<dbReference type="KEGG" id="ruv:EC9_45230"/>
<keyword evidence="3" id="KW-1185">Reference proteome</keyword>
<sequence>MLQLGFVSAILPELSLDEVLAVAAEIGYDCVEVMCWPQGKAERRYAGITHIDTAALGPAEVDAIGALTQKHGVAISGLGYYPNPLAGDLDEAAAAVEHLHALIKACQQLSIPQLNTFVGRDWTKSVDANWPRFLETWRPIIAAAEQHGVRIGIENCPMFFTDDEWPGGKNLATTPAIWRRMFDAIPSDHFGLNFDPSHLVWQQIDHIQPVWDFADRIFHAHAKDVRVDRHRLNQVGIMANPLEYHCPKLPGLGEIDWGRFLSVLGDSGYAGPVCVEVEDRAYEGTLESRKAALRQSHDFLRNFIVKA</sequence>
<dbReference type="Gene3D" id="3.20.20.150">
    <property type="entry name" value="Divalent-metal-dependent TIM barrel enzymes"/>
    <property type="match status" value="1"/>
</dbReference>
<dbReference type="InterPro" id="IPR036237">
    <property type="entry name" value="Xyl_isomerase-like_sf"/>
</dbReference>
<keyword evidence="2" id="KW-0456">Lyase</keyword>
<reference evidence="2 3" key="1">
    <citation type="submission" date="2019-02" db="EMBL/GenBank/DDBJ databases">
        <title>Deep-cultivation of Planctomycetes and their phenomic and genomic characterization uncovers novel biology.</title>
        <authorList>
            <person name="Wiegand S."/>
            <person name="Jogler M."/>
            <person name="Boedeker C."/>
            <person name="Pinto D."/>
            <person name="Vollmers J."/>
            <person name="Rivas-Marin E."/>
            <person name="Kohn T."/>
            <person name="Peeters S.H."/>
            <person name="Heuer A."/>
            <person name="Rast P."/>
            <person name="Oberbeckmann S."/>
            <person name="Bunk B."/>
            <person name="Jeske O."/>
            <person name="Meyerdierks A."/>
            <person name="Storesund J.E."/>
            <person name="Kallscheuer N."/>
            <person name="Luecker S."/>
            <person name="Lage O.M."/>
            <person name="Pohl T."/>
            <person name="Merkel B.J."/>
            <person name="Hornburger P."/>
            <person name="Mueller R.-W."/>
            <person name="Bruemmer F."/>
            <person name="Labrenz M."/>
            <person name="Spormann A.M."/>
            <person name="Op den Camp H."/>
            <person name="Overmann J."/>
            <person name="Amann R."/>
            <person name="Jetten M.S.M."/>
            <person name="Mascher T."/>
            <person name="Medema M.H."/>
            <person name="Devos D.P."/>
            <person name="Kaster A.-K."/>
            <person name="Ovreas L."/>
            <person name="Rohde M."/>
            <person name="Galperin M.Y."/>
            <person name="Jogler C."/>
        </authorList>
    </citation>
    <scope>NUCLEOTIDE SEQUENCE [LARGE SCALE GENOMIC DNA]</scope>
    <source>
        <strain evidence="2 3">EC9</strain>
    </source>
</reference>